<dbReference type="EC" id="2.7.13.3" evidence="3"/>
<evidence type="ECO:0000259" key="6">
    <source>
        <dbReference type="PROSITE" id="PS50109"/>
    </source>
</evidence>
<dbReference type="InterPro" id="IPR005467">
    <property type="entry name" value="His_kinase_dom"/>
</dbReference>
<name>A0ABX0SDX7_9ACTN</name>
<dbReference type="CDD" id="cd00082">
    <property type="entry name" value="HisKA"/>
    <property type="match status" value="1"/>
</dbReference>
<evidence type="ECO:0000256" key="3">
    <source>
        <dbReference type="ARBA" id="ARBA00012438"/>
    </source>
</evidence>
<dbReference type="PROSITE" id="PS50109">
    <property type="entry name" value="HIS_KIN"/>
    <property type="match status" value="1"/>
</dbReference>
<dbReference type="InterPro" id="IPR003661">
    <property type="entry name" value="HisK_dim/P_dom"/>
</dbReference>
<protein>
    <recommendedName>
        <fullName evidence="3">histidine kinase</fullName>
        <ecNumber evidence="3">2.7.13.3</ecNumber>
    </recommendedName>
</protein>
<keyword evidence="5 7" id="KW-0808">Transferase</keyword>
<reference evidence="7 8" key="1">
    <citation type="submission" date="2020-02" db="EMBL/GenBank/DDBJ databases">
        <title>Sequencing the genomes of 1000 actinobacteria strains.</title>
        <authorList>
            <person name="Klenk H.-P."/>
        </authorList>
    </citation>
    <scope>NUCLEOTIDE SEQUENCE [LARGE SCALE GENOMIC DNA]</scope>
    <source>
        <strain evidence="7 8">DSM 19609</strain>
    </source>
</reference>
<dbReference type="Pfam" id="PF00512">
    <property type="entry name" value="HisKA"/>
    <property type="match status" value="1"/>
</dbReference>
<dbReference type="SUPFAM" id="SSF55874">
    <property type="entry name" value="ATPase domain of HSP90 chaperone/DNA topoisomerase II/histidine kinase"/>
    <property type="match status" value="1"/>
</dbReference>
<evidence type="ECO:0000313" key="7">
    <source>
        <dbReference type="EMBL" id="NIH56559.1"/>
    </source>
</evidence>
<evidence type="ECO:0000313" key="8">
    <source>
        <dbReference type="Proteomes" id="UP000749311"/>
    </source>
</evidence>
<keyword evidence="4" id="KW-0597">Phosphoprotein</keyword>
<dbReference type="PANTHER" id="PTHR43547">
    <property type="entry name" value="TWO-COMPONENT HISTIDINE KINASE"/>
    <property type="match status" value="1"/>
</dbReference>
<organism evidence="7 8">
    <name type="scientific">Brooklawnia cerclae</name>
    <dbReference type="NCBI Taxonomy" id="349934"/>
    <lineage>
        <taxon>Bacteria</taxon>
        <taxon>Bacillati</taxon>
        <taxon>Actinomycetota</taxon>
        <taxon>Actinomycetes</taxon>
        <taxon>Propionibacteriales</taxon>
        <taxon>Propionibacteriaceae</taxon>
        <taxon>Brooklawnia</taxon>
    </lineage>
</organism>
<dbReference type="InterPro" id="IPR036097">
    <property type="entry name" value="HisK_dim/P_sf"/>
</dbReference>
<dbReference type="Pfam" id="PF02518">
    <property type="entry name" value="HATPase_c"/>
    <property type="match status" value="1"/>
</dbReference>
<dbReference type="PANTHER" id="PTHR43547:SF2">
    <property type="entry name" value="HYBRID SIGNAL TRANSDUCTION HISTIDINE KINASE C"/>
    <property type="match status" value="1"/>
</dbReference>
<keyword evidence="5 7" id="KW-0418">Kinase</keyword>
<dbReference type="Gene3D" id="3.30.565.10">
    <property type="entry name" value="Histidine kinase-like ATPase, C-terminal domain"/>
    <property type="match status" value="1"/>
</dbReference>
<proteinExistence type="predicted"/>
<dbReference type="GO" id="GO:0016301">
    <property type="term" value="F:kinase activity"/>
    <property type="evidence" value="ECO:0007669"/>
    <property type="project" value="UniProtKB-KW"/>
</dbReference>
<dbReference type="SMART" id="SM00387">
    <property type="entry name" value="HATPase_c"/>
    <property type="match status" value="1"/>
</dbReference>
<feature type="domain" description="Histidine kinase" evidence="6">
    <location>
        <begin position="88"/>
        <end position="294"/>
    </location>
</feature>
<dbReference type="EMBL" id="JAAMOZ010000001">
    <property type="protein sequence ID" value="NIH56559.1"/>
    <property type="molecule type" value="Genomic_DNA"/>
</dbReference>
<comment type="caution">
    <text evidence="7">The sequence shown here is derived from an EMBL/GenBank/DDBJ whole genome shotgun (WGS) entry which is preliminary data.</text>
</comment>
<comment type="catalytic activity">
    <reaction evidence="1">
        <text>ATP + protein L-histidine = ADP + protein N-phospho-L-histidine.</text>
        <dbReference type="EC" id="2.7.13.3"/>
    </reaction>
</comment>
<dbReference type="InterPro" id="IPR003594">
    <property type="entry name" value="HATPase_dom"/>
</dbReference>
<evidence type="ECO:0000256" key="5">
    <source>
        <dbReference type="ARBA" id="ARBA00022777"/>
    </source>
</evidence>
<accession>A0ABX0SDX7</accession>
<dbReference type="RefSeq" id="WP_167165609.1">
    <property type="nucleotide sequence ID" value="NZ_BAAAOO010000015.1"/>
</dbReference>
<sequence length="309" mass="33627">MVGIIAVLALLLVGLAGYLVAVLRQVEAITAQLGRRREGITHAPVALDLVSPSLNRLAALVNETIADAEDAALAARRHEAGFRELIAEISHDLRTPLTAIRGYQRLLAATDLDAEQRAQLAVAARHANELAEQVDGLFEYAYLLDSHTQTTRGLFDLGALVGECLVAALESLESRGLRVDYRHKEQILIESDRQKVTRIVENLVRNAAQYAVGHLTVSVDADDHVVRLIMTNDVADPSRLEVTRVFERFYSERDFGTGLGLTIVSLLTRKLGGSVGADLDGGEFRVCVTLPRRVSGETGDATGSRTDER</sequence>
<keyword evidence="8" id="KW-1185">Reference proteome</keyword>
<dbReference type="InterPro" id="IPR036890">
    <property type="entry name" value="HATPase_C_sf"/>
</dbReference>
<evidence type="ECO:0000256" key="2">
    <source>
        <dbReference type="ARBA" id="ARBA00004236"/>
    </source>
</evidence>
<comment type="subcellular location">
    <subcellularLocation>
        <location evidence="2">Cell membrane</location>
    </subcellularLocation>
</comment>
<dbReference type="Proteomes" id="UP000749311">
    <property type="component" value="Unassembled WGS sequence"/>
</dbReference>
<dbReference type="Gene3D" id="1.10.287.130">
    <property type="match status" value="1"/>
</dbReference>
<evidence type="ECO:0000256" key="4">
    <source>
        <dbReference type="ARBA" id="ARBA00022553"/>
    </source>
</evidence>
<evidence type="ECO:0000256" key="1">
    <source>
        <dbReference type="ARBA" id="ARBA00000085"/>
    </source>
</evidence>
<dbReference type="SMART" id="SM00388">
    <property type="entry name" value="HisKA"/>
    <property type="match status" value="1"/>
</dbReference>
<gene>
    <name evidence="7" type="ORF">FB473_001204</name>
</gene>
<dbReference type="SUPFAM" id="SSF47384">
    <property type="entry name" value="Homodimeric domain of signal transducing histidine kinase"/>
    <property type="match status" value="1"/>
</dbReference>